<dbReference type="PANTHER" id="PTHR35814:SF1">
    <property type="entry name" value="GLUTATHIONE S-TRANSFERASE-RELATED"/>
    <property type="match status" value="1"/>
</dbReference>
<evidence type="ECO:0008006" key="8">
    <source>
        <dbReference type="Google" id="ProtNLM"/>
    </source>
</evidence>
<name>A0A1G8N5L0_9GAMM</name>
<dbReference type="InterPro" id="IPR023352">
    <property type="entry name" value="MAPEG-like_dom_sf"/>
</dbReference>
<dbReference type="Pfam" id="PF01124">
    <property type="entry name" value="MAPEG"/>
    <property type="match status" value="1"/>
</dbReference>
<feature type="transmembrane region" description="Helical" evidence="5">
    <location>
        <begin position="56"/>
        <end position="87"/>
    </location>
</feature>
<dbReference type="AlphaFoldDB" id="A0A1G8N5L0"/>
<keyword evidence="7" id="KW-1185">Reference proteome</keyword>
<dbReference type="EMBL" id="FNEM01000003">
    <property type="protein sequence ID" value="SDI75423.1"/>
    <property type="molecule type" value="Genomic_DNA"/>
</dbReference>
<gene>
    <name evidence="6" type="ORF">SAMN04488540_10324</name>
</gene>
<feature type="transmembrane region" description="Helical" evidence="5">
    <location>
        <begin position="6"/>
        <end position="25"/>
    </location>
</feature>
<evidence type="ECO:0000256" key="5">
    <source>
        <dbReference type="SAM" id="Phobius"/>
    </source>
</evidence>
<evidence type="ECO:0000256" key="4">
    <source>
        <dbReference type="ARBA" id="ARBA00023136"/>
    </source>
</evidence>
<keyword evidence="2 5" id="KW-0812">Transmembrane</keyword>
<protein>
    <recommendedName>
        <fullName evidence="8">MAPEG family protein</fullName>
    </recommendedName>
</protein>
<organism evidence="6 7">
    <name type="scientific">Ferrimonas sediminum</name>
    <dbReference type="NCBI Taxonomy" id="718193"/>
    <lineage>
        <taxon>Bacteria</taxon>
        <taxon>Pseudomonadati</taxon>
        <taxon>Pseudomonadota</taxon>
        <taxon>Gammaproteobacteria</taxon>
        <taxon>Alteromonadales</taxon>
        <taxon>Ferrimonadaceae</taxon>
        <taxon>Ferrimonas</taxon>
    </lineage>
</organism>
<reference evidence="7" key="1">
    <citation type="submission" date="2016-10" db="EMBL/GenBank/DDBJ databases">
        <authorList>
            <person name="Varghese N."/>
            <person name="Submissions S."/>
        </authorList>
    </citation>
    <scope>NUCLEOTIDE SEQUENCE [LARGE SCALE GENOMIC DNA]</scope>
    <source>
        <strain evidence="7">DSM 23317</strain>
    </source>
</reference>
<proteinExistence type="predicted"/>
<evidence type="ECO:0000256" key="3">
    <source>
        <dbReference type="ARBA" id="ARBA00022989"/>
    </source>
</evidence>
<feature type="transmembrane region" description="Helical" evidence="5">
    <location>
        <begin position="107"/>
        <end position="129"/>
    </location>
</feature>
<dbReference type="Gene3D" id="1.20.120.550">
    <property type="entry name" value="Membrane associated eicosanoid/glutathione metabolism-like domain"/>
    <property type="match status" value="1"/>
</dbReference>
<dbReference type="GO" id="GO:0016020">
    <property type="term" value="C:membrane"/>
    <property type="evidence" value="ECO:0007669"/>
    <property type="project" value="UniProtKB-SubCell"/>
</dbReference>
<keyword evidence="3 5" id="KW-1133">Transmembrane helix</keyword>
<comment type="subcellular location">
    <subcellularLocation>
        <location evidence="1">Membrane</location>
    </subcellularLocation>
</comment>
<dbReference type="Proteomes" id="UP000199527">
    <property type="component" value="Unassembled WGS sequence"/>
</dbReference>
<accession>A0A1G8N5L0</accession>
<dbReference type="PANTHER" id="PTHR35814">
    <property type="match status" value="1"/>
</dbReference>
<sequence length="130" mass="14087">MSLMISGIYIAATAAIMMVLAYRVVAMRRACGIGVGCGDNRSLELRVRSHANLLEYAPLVLLMLIAAESNGANAWLLHSVGSVWLVARVLHPWGLVGGNGGYHAGRFWGTLLSWIVTLVLIIENLRLAIF</sequence>
<keyword evidence="4 5" id="KW-0472">Membrane</keyword>
<dbReference type="RefSeq" id="WP_090362744.1">
    <property type="nucleotide sequence ID" value="NZ_FNEM01000003.1"/>
</dbReference>
<dbReference type="SUPFAM" id="SSF161084">
    <property type="entry name" value="MAPEG domain-like"/>
    <property type="match status" value="1"/>
</dbReference>
<evidence type="ECO:0000256" key="1">
    <source>
        <dbReference type="ARBA" id="ARBA00004370"/>
    </source>
</evidence>
<dbReference type="OrthoDB" id="8537976at2"/>
<dbReference type="InterPro" id="IPR001129">
    <property type="entry name" value="Membr-assoc_MAPEG"/>
</dbReference>
<evidence type="ECO:0000313" key="7">
    <source>
        <dbReference type="Proteomes" id="UP000199527"/>
    </source>
</evidence>
<evidence type="ECO:0000256" key="2">
    <source>
        <dbReference type="ARBA" id="ARBA00022692"/>
    </source>
</evidence>
<evidence type="ECO:0000313" key="6">
    <source>
        <dbReference type="EMBL" id="SDI75423.1"/>
    </source>
</evidence>